<evidence type="ECO:0000313" key="5">
    <source>
        <dbReference type="EMBL" id="CAL1548213.1"/>
    </source>
</evidence>
<feature type="chain" id="PRO_5043561942" description="Protein quiver" evidence="4">
    <location>
        <begin position="20"/>
        <end position="145"/>
    </location>
</feature>
<evidence type="ECO:0000313" key="6">
    <source>
        <dbReference type="Proteomes" id="UP001497497"/>
    </source>
</evidence>
<proteinExistence type="predicted"/>
<protein>
    <recommendedName>
        <fullName evidence="7">Protein quiver</fullName>
    </recommendedName>
</protein>
<evidence type="ECO:0000256" key="2">
    <source>
        <dbReference type="ARBA" id="ARBA00023180"/>
    </source>
</evidence>
<dbReference type="EMBL" id="CAXITT010001225">
    <property type="protein sequence ID" value="CAL1548213.1"/>
    <property type="molecule type" value="Genomic_DNA"/>
</dbReference>
<dbReference type="AlphaFoldDB" id="A0AAV2IQ26"/>
<dbReference type="GO" id="GO:0032222">
    <property type="term" value="P:regulation of synaptic transmission, cholinergic"/>
    <property type="evidence" value="ECO:0007669"/>
    <property type="project" value="InterPro"/>
</dbReference>
<feature type="signal peptide" evidence="4">
    <location>
        <begin position="1"/>
        <end position="19"/>
    </location>
</feature>
<keyword evidence="2" id="KW-0325">Glycoprotein</keyword>
<accession>A0AAV2IQ26</accession>
<dbReference type="GO" id="GO:0030431">
    <property type="term" value="P:sleep"/>
    <property type="evidence" value="ECO:0007669"/>
    <property type="project" value="InterPro"/>
</dbReference>
<evidence type="ECO:0000256" key="4">
    <source>
        <dbReference type="SAM" id="SignalP"/>
    </source>
</evidence>
<dbReference type="Pfam" id="PF17064">
    <property type="entry name" value="QVR"/>
    <property type="match status" value="1"/>
</dbReference>
<organism evidence="5 6">
    <name type="scientific">Lymnaea stagnalis</name>
    <name type="common">Great pond snail</name>
    <name type="synonym">Helix stagnalis</name>
    <dbReference type="NCBI Taxonomy" id="6523"/>
    <lineage>
        <taxon>Eukaryota</taxon>
        <taxon>Metazoa</taxon>
        <taxon>Spiralia</taxon>
        <taxon>Lophotrochozoa</taxon>
        <taxon>Mollusca</taxon>
        <taxon>Gastropoda</taxon>
        <taxon>Heterobranchia</taxon>
        <taxon>Euthyneura</taxon>
        <taxon>Panpulmonata</taxon>
        <taxon>Hygrophila</taxon>
        <taxon>Lymnaeoidea</taxon>
        <taxon>Lymnaeidae</taxon>
        <taxon>Lymnaea</taxon>
    </lineage>
</organism>
<dbReference type="InterPro" id="IPR050975">
    <property type="entry name" value="Sleep_regulator"/>
</dbReference>
<sequence length="145" mass="16308">MNYLLQALVILTSLPLMECALQCYQCQVLADIKCRDPFSDEAKSLFAGDCDDGMVCAKYTTVVKIRDSGYIQGWERHSKVVTRSCEQKTGKPDGCYGWQNNGGITIKCHCSTELCNSGHSLHPATWKVVISFFLSLFLFIFVRLH</sequence>
<evidence type="ECO:0000256" key="3">
    <source>
        <dbReference type="SAM" id="Phobius"/>
    </source>
</evidence>
<evidence type="ECO:0008006" key="7">
    <source>
        <dbReference type="Google" id="ProtNLM"/>
    </source>
</evidence>
<keyword evidence="3" id="KW-0472">Membrane</keyword>
<keyword evidence="3" id="KW-0812">Transmembrane</keyword>
<dbReference type="Proteomes" id="UP001497497">
    <property type="component" value="Unassembled WGS sequence"/>
</dbReference>
<evidence type="ECO:0000256" key="1">
    <source>
        <dbReference type="ARBA" id="ARBA00022729"/>
    </source>
</evidence>
<gene>
    <name evidence="5" type="ORF">GSLYS_00021530001</name>
</gene>
<keyword evidence="3" id="KW-1133">Transmembrane helix</keyword>
<keyword evidence="1 4" id="KW-0732">Signal</keyword>
<dbReference type="InterPro" id="IPR031424">
    <property type="entry name" value="QVR-like"/>
</dbReference>
<keyword evidence="6" id="KW-1185">Reference proteome</keyword>
<feature type="transmembrane region" description="Helical" evidence="3">
    <location>
        <begin position="124"/>
        <end position="142"/>
    </location>
</feature>
<dbReference type="PANTHER" id="PTHR33562">
    <property type="entry name" value="ATILLA, ISOFORM B-RELATED-RELATED"/>
    <property type="match status" value="1"/>
</dbReference>
<name>A0AAV2IQ26_LYMST</name>
<comment type="caution">
    <text evidence="5">The sequence shown here is derived from an EMBL/GenBank/DDBJ whole genome shotgun (WGS) entry which is preliminary data.</text>
</comment>
<reference evidence="5 6" key="1">
    <citation type="submission" date="2024-04" db="EMBL/GenBank/DDBJ databases">
        <authorList>
            <consortium name="Genoscope - CEA"/>
            <person name="William W."/>
        </authorList>
    </citation>
    <scope>NUCLEOTIDE SEQUENCE [LARGE SCALE GENOMIC DNA]</scope>
</reference>